<evidence type="ECO:0000313" key="14">
    <source>
        <dbReference type="EMBL" id="TLH54708.1"/>
    </source>
</evidence>
<dbReference type="SUPFAM" id="SSF54849">
    <property type="entry name" value="GroEL-intermediate domain like"/>
    <property type="match status" value="1"/>
</dbReference>
<feature type="binding site" evidence="10">
    <location>
        <position position="413"/>
    </location>
    <ligand>
        <name>ATP</name>
        <dbReference type="ChEBI" id="CHEBI:30616"/>
    </ligand>
</feature>
<evidence type="ECO:0000256" key="7">
    <source>
        <dbReference type="ARBA" id="ARBA00023235"/>
    </source>
</evidence>
<comment type="subunit">
    <text evidence="10 12">Forms a cylinder of 14 subunits composed of two heptameric rings stacked back-to-back. Interacts with the co-chaperonin GroES.</text>
</comment>
<dbReference type="NCBIfam" id="TIGR02348">
    <property type="entry name" value="GroEL"/>
    <property type="match status" value="1"/>
</dbReference>
<evidence type="ECO:0000256" key="12">
    <source>
        <dbReference type="RuleBase" id="RU000419"/>
    </source>
</evidence>
<dbReference type="GO" id="GO:0042603">
    <property type="term" value="C:capsule"/>
    <property type="evidence" value="ECO:0007669"/>
    <property type="project" value="UniProtKB-SubCell"/>
</dbReference>
<accession>A0A8H2PIG1</accession>
<keyword evidence="4 10" id="KW-0547">Nucleotide-binding</keyword>
<sequence length="539" mass="55656">MSKLIEFNEAARRAMEAGVDKLADAVRVTIGPRGRNVVLAKAFGGPQVTNDGVTIARDIDLEDPFENLGAQLVKSVATKTNDVAGDGTTTATVLAQAIVKAGLRNVAAGANPIALGAGISKAADAVSEALLAAAKPVSDKTAIAQVATVSSRDELIGELVGEAMTRVGADGVVTVEESSTLNTELEVTEGVGFDKGFLSAYFVTDFDSQEAVLEDALVLLHRDKISSLPDLLPLLEKVAQAGKPLLIIAEDIEGEALSTLVVNAIRKTLKAVAVKAPFFGDRRKAFLEDLAVVTGGQVVNPDVGLTLREAGLDVLGTARRVVVTKDSTVIVDGGGTAEAIDGRKAQLRSEIEASDSDWDREKLEERLAKLAGGVAVIKVGAATETDLKKRKEAVEDAVAAAKAAVEEGIVTGGGAALVQARTALDGLRGSLSGDELIGLEVFSSALSAPLYWIATNAGLDGSVVVNKVSELPLGQGFNAATLTYGDLLADGIVDPAKVTRSAVLNAASVARMILTTETAVVEKPAEEADHGHGHHGHAH</sequence>
<dbReference type="Gene3D" id="3.50.7.10">
    <property type="entry name" value="GroEL"/>
    <property type="match status" value="1"/>
</dbReference>
<keyword evidence="15" id="KW-1185">Reference proteome</keyword>
<comment type="caution">
    <text evidence="10">Lacks conserved residue(s) required for the propagation of feature annotation.</text>
</comment>
<feature type="binding site" evidence="10">
    <location>
        <begin position="478"/>
        <end position="480"/>
    </location>
    <ligand>
        <name>ATP</name>
        <dbReference type="ChEBI" id="CHEBI:30616"/>
    </ligand>
</feature>
<evidence type="ECO:0000256" key="4">
    <source>
        <dbReference type="ARBA" id="ARBA00022741"/>
    </source>
</evidence>
<dbReference type="GO" id="GO:0016853">
    <property type="term" value="F:isomerase activity"/>
    <property type="evidence" value="ECO:0007669"/>
    <property type="project" value="UniProtKB-KW"/>
</dbReference>
<evidence type="ECO:0000256" key="6">
    <source>
        <dbReference type="ARBA" id="ARBA00023186"/>
    </source>
</evidence>
<comment type="function">
    <text evidence="9">Plays an essential role in the productive folding of MimA and MimC, and thus in the formation of the active MimABCD complex.</text>
</comment>
<dbReference type="PROSITE" id="PS00296">
    <property type="entry name" value="CHAPERONINS_CPN60"/>
    <property type="match status" value="1"/>
</dbReference>
<evidence type="ECO:0000256" key="11">
    <source>
        <dbReference type="RuleBase" id="RU000418"/>
    </source>
</evidence>
<evidence type="ECO:0000313" key="15">
    <source>
        <dbReference type="Proteomes" id="UP000309231"/>
    </source>
</evidence>
<dbReference type="GO" id="GO:0009408">
    <property type="term" value="P:response to heat"/>
    <property type="evidence" value="ECO:0007669"/>
    <property type="project" value="UniProtKB-ARBA"/>
</dbReference>
<evidence type="ECO:0000256" key="10">
    <source>
        <dbReference type="HAMAP-Rule" id="MF_00600"/>
    </source>
</evidence>
<reference evidence="13 15" key="2">
    <citation type="journal article" date="2019" name="BMC Evol. Biol.">
        <title>Comparative genomics of Mycobacterium mucogenicum and Mycobacterium neoaurum clade members emphasizing tRNA and non-coding RNA.</title>
        <authorList>
            <person name="Behra P.R.K."/>
            <person name="Pettersson B.M.F."/>
            <person name="Das S."/>
            <person name="Dasgupta S."/>
            <person name="Kirsebom L.A."/>
        </authorList>
    </citation>
    <scope>NUCLEOTIDE SEQUENCE [LARGE SCALE GENOMIC DNA]</scope>
    <source>
        <strain evidence="13 15">DSM 44124</strain>
    </source>
</reference>
<keyword evidence="7 10" id="KW-0413">Isomerase</keyword>
<dbReference type="SUPFAM" id="SSF48592">
    <property type="entry name" value="GroEL equatorial domain-like"/>
    <property type="match status" value="1"/>
</dbReference>
<dbReference type="GO" id="GO:0009986">
    <property type="term" value="C:cell surface"/>
    <property type="evidence" value="ECO:0007669"/>
    <property type="project" value="UniProtKB-SubCell"/>
</dbReference>
<dbReference type="KEGG" id="mmuc:C1S78_022155"/>
<dbReference type="PANTHER" id="PTHR45633">
    <property type="entry name" value="60 KDA HEAT SHOCK PROTEIN, MITOCHONDRIAL"/>
    <property type="match status" value="1"/>
</dbReference>
<reference evidence="14" key="1">
    <citation type="submission" date="2018-01" db="EMBL/GenBank/DDBJ databases">
        <title>Comparative genomics of Mycobacterium mucogenicum and Mycobacterium neoaurum clade members emphasizing tRNA and non-coding RNA.</title>
        <authorList>
            <person name="Behra P.R.K."/>
            <person name="Pettersson B.M.F."/>
            <person name="Das S."/>
            <person name="Dasgupta S."/>
            <person name="Kirsebom L.A."/>
        </authorList>
    </citation>
    <scope>NUCLEOTIDE SEQUENCE</scope>
    <source>
        <strain evidence="14">DSM 44124</strain>
    </source>
</reference>
<dbReference type="InterPro" id="IPR027410">
    <property type="entry name" value="TCP-1-like_intermed_sf"/>
</dbReference>
<gene>
    <name evidence="10 14" type="primary">groL</name>
    <name evidence="10" type="synonym">groEL</name>
    <name evidence="13" type="ORF">C1S78_022155</name>
    <name evidence="14" type="ORF">C1S78_22105</name>
</gene>
<dbReference type="GO" id="GO:0140662">
    <property type="term" value="F:ATP-dependent protein folding chaperone"/>
    <property type="evidence" value="ECO:0007669"/>
    <property type="project" value="InterPro"/>
</dbReference>
<evidence type="ECO:0000313" key="13">
    <source>
        <dbReference type="EMBL" id="QPG68164.1"/>
    </source>
</evidence>
<organism evidence="14">
    <name type="scientific">Mycolicibacterium mucogenicum DSM 44124</name>
    <dbReference type="NCBI Taxonomy" id="1226753"/>
    <lineage>
        <taxon>Bacteria</taxon>
        <taxon>Bacillati</taxon>
        <taxon>Actinomycetota</taxon>
        <taxon>Actinomycetes</taxon>
        <taxon>Mycobacteriales</taxon>
        <taxon>Mycobacteriaceae</taxon>
        <taxon>Mycolicibacterium</taxon>
    </lineage>
</organism>
<dbReference type="NCBIfam" id="NF009487">
    <property type="entry name" value="PRK12849.1"/>
    <property type="match status" value="1"/>
</dbReference>
<evidence type="ECO:0000256" key="3">
    <source>
        <dbReference type="ARBA" id="ARBA00006607"/>
    </source>
</evidence>
<comment type="function">
    <text evidence="10 12">Together with its co-chaperonin GroES, plays an essential role in assisting protein folding. The GroEL-GroES system forms a nano-cage that allows encapsulation of the non-native substrate proteins and provides a physical environment optimized to promote and accelerate protein folding.</text>
</comment>
<dbReference type="NCBIfam" id="NF000592">
    <property type="entry name" value="PRK00013.1"/>
    <property type="match status" value="1"/>
</dbReference>
<dbReference type="InterPro" id="IPR018370">
    <property type="entry name" value="Chaperonin_Cpn60_CS"/>
</dbReference>
<dbReference type="GO" id="GO:0005524">
    <property type="term" value="F:ATP binding"/>
    <property type="evidence" value="ECO:0007669"/>
    <property type="project" value="UniProtKB-UniRule"/>
</dbReference>
<dbReference type="FunFam" id="3.50.7.10:FF:000001">
    <property type="entry name" value="60 kDa chaperonin"/>
    <property type="match status" value="1"/>
</dbReference>
<evidence type="ECO:0000256" key="2">
    <source>
        <dbReference type="ARBA" id="ARBA00004241"/>
    </source>
</evidence>
<proteinExistence type="inferred from homology"/>
<feature type="binding site" evidence="10">
    <location>
        <position position="494"/>
    </location>
    <ligand>
        <name>ATP</name>
        <dbReference type="ChEBI" id="CHEBI:30616"/>
    </ligand>
</feature>
<dbReference type="NCBIfam" id="NF009489">
    <property type="entry name" value="PRK12851.1"/>
    <property type="match status" value="1"/>
</dbReference>
<dbReference type="EMBL" id="CP062008">
    <property type="protein sequence ID" value="QPG68164.1"/>
    <property type="molecule type" value="Genomic_DNA"/>
</dbReference>
<dbReference type="GO" id="GO:0005737">
    <property type="term" value="C:cytoplasm"/>
    <property type="evidence" value="ECO:0007669"/>
    <property type="project" value="UniProtKB-SubCell"/>
</dbReference>
<name>A0A8H2PIG1_MYCMU</name>
<dbReference type="HAMAP" id="MF_00600">
    <property type="entry name" value="CH60"/>
    <property type="match status" value="1"/>
</dbReference>
<dbReference type="EMBL" id="POTL01000001">
    <property type="protein sequence ID" value="TLH54708.1"/>
    <property type="molecule type" value="Genomic_DNA"/>
</dbReference>
<comment type="similarity">
    <text evidence="3 10 11">Belongs to the chaperonin (HSP60) family.</text>
</comment>
<dbReference type="InterPro" id="IPR002423">
    <property type="entry name" value="Cpn60/GroEL/TCP-1"/>
</dbReference>
<dbReference type="CDD" id="cd03344">
    <property type="entry name" value="GroEL"/>
    <property type="match status" value="1"/>
</dbReference>
<dbReference type="SUPFAM" id="SSF52029">
    <property type="entry name" value="GroEL apical domain-like"/>
    <property type="match status" value="1"/>
</dbReference>
<dbReference type="NCBIfam" id="NF009488">
    <property type="entry name" value="PRK12850.1"/>
    <property type="match status" value="1"/>
</dbReference>
<protein>
    <recommendedName>
        <fullName evidence="10">Chaperonin GroEL</fullName>
        <ecNumber evidence="10">5.6.1.7</ecNumber>
    </recommendedName>
    <alternativeName>
        <fullName evidence="10">60 kDa chaperonin</fullName>
    </alternativeName>
    <alternativeName>
        <fullName evidence="10">Chaperonin-60</fullName>
        <shortName evidence="10">Cpn60</shortName>
    </alternativeName>
</protein>
<dbReference type="Proteomes" id="UP000309231">
    <property type="component" value="Chromosome"/>
</dbReference>
<dbReference type="PRINTS" id="PR00298">
    <property type="entry name" value="CHAPERONIN60"/>
</dbReference>
<dbReference type="Gene3D" id="1.10.560.10">
    <property type="entry name" value="GroEL-like equatorial domain"/>
    <property type="match status" value="1"/>
</dbReference>
<dbReference type="RefSeq" id="WP_020102500.1">
    <property type="nucleotide sequence ID" value="NZ_ANBS01000023.1"/>
</dbReference>
<dbReference type="GO" id="GO:0051082">
    <property type="term" value="F:unfolded protein binding"/>
    <property type="evidence" value="ECO:0007669"/>
    <property type="project" value="UniProtKB-UniRule"/>
</dbReference>
<keyword evidence="10" id="KW-0963">Cytoplasm</keyword>
<dbReference type="InterPro" id="IPR001844">
    <property type="entry name" value="Cpn60/GroEL"/>
</dbReference>
<dbReference type="GO" id="GO:0042026">
    <property type="term" value="P:protein refolding"/>
    <property type="evidence" value="ECO:0007669"/>
    <property type="project" value="UniProtKB-UniRule"/>
</dbReference>
<dbReference type="InterPro" id="IPR027413">
    <property type="entry name" value="GROEL-like_equatorial_sf"/>
</dbReference>
<comment type="subcellular location">
    <subcellularLocation>
        <location evidence="2">Cell surface</location>
    </subcellularLocation>
    <subcellularLocation>
        <location evidence="10">Cytoplasm</location>
    </subcellularLocation>
    <subcellularLocation>
        <location evidence="8">Secreted</location>
        <location evidence="8">Capsule</location>
    </subcellularLocation>
    <subcellularLocation>
        <location evidence="1">Secreted</location>
        <location evidence="1">Cell wall</location>
    </subcellularLocation>
</comment>
<dbReference type="Pfam" id="PF00118">
    <property type="entry name" value="Cpn60_TCP1"/>
    <property type="match status" value="1"/>
</dbReference>
<evidence type="ECO:0000256" key="5">
    <source>
        <dbReference type="ARBA" id="ARBA00022840"/>
    </source>
</evidence>
<dbReference type="AlphaFoldDB" id="A0A8H2PIG1"/>
<evidence type="ECO:0000256" key="8">
    <source>
        <dbReference type="ARBA" id="ARBA00025702"/>
    </source>
</evidence>
<dbReference type="InterPro" id="IPR027409">
    <property type="entry name" value="GroEL-like_apical_dom_sf"/>
</dbReference>
<evidence type="ECO:0000256" key="9">
    <source>
        <dbReference type="ARBA" id="ARBA00057579"/>
    </source>
</evidence>
<reference evidence="13 15" key="3">
    <citation type="journal article" date="2019" name="Sci. Rep.">
        <title>Insight into the biology of Mycobacterium mucogenicum and Mycobacterium neoaurum clade members.</title>
        <authorList>
            <person name="Behra P.R.K."/>
            <person name="Pettersson B.M.F."/>
            <person name="Ramesh M."/>
            <person name="Dasgupta S."/>
            <person name="Kirsebom L.A."/>
        </authorList>
    </citation>
    <scope>NUCLEOTIDE SEQUENCE [LARGE SCALE GENOMIC DNA]</scope>
    <source>
        <strain evidence="13 15">DSM 44124</strain>
    </source>
</reference>
<dbReference type="EC" id="5.6.1.7" evidence="10"/>
<evidence type="ECO:0000256" key="1">
    <source>
        <dbReference type="ARBA" id="ARBA00004191"/>
    </source>
</evidence>
<dbReference type="GeneID" id="76727654"/>
<keyword evidence="6 10" id="KW-0143">Chaperone</keyword>
<dbReference type="Gene3D" id="3.30.260.10">
    <property type="entry name" value="TCP-1-like chaperonin intermediate domain"/>
    <property type="match status" value="1"/>
</dbReference>
<feature type="binding site" evidence="10">
    <location>
        <begin position="86"/>
        <end position="90"/>
    </location>
    <ligand>
        <name>ATP</name>
        <dbReference type="ChEBI" id="CHEBI:30616"/>
    </ligand>
</feature>
<feature type="binding site" evidence="10">
    <location>
        <begin position="29"/>
        <end position="32"/>
    </location>
    <ligand>
        <name>ATP</name>
        <dbReference type="ChEBI" id="CHEBI:30616"/>
    </ligand>
</feature>
<keyword evidence="5 10" id="KW-0067">ATP-binding</keyword>